<evidence type="ECO:0000256" key="1">
    <source>
        <dbReference type="ARBA" id="ARBA00022527"/>
    </source>
</evidence>
<dbReference type="GO" id="GO:0004674">
    <property type="term" value="F:protein serine/threonine kinase activity"/>
    <property type="evidence" value="ECO:0007669"/>
    <property type="project" value="UniProtKB-KW"/>
</dbReference>
<dbReference type="EMBL" id="OCTN01000001">
    <property type="protein sequence ID" value="SOH93268.1"/>
    <property type="molecule type" value="Genomic_DNA"/>
</dbReference>
<keyword evidence="2" id="KW-0808">Transferase</keyword>
<dbReference type="Pfam" id="PF03618">
    <property type="entry name" value="Kinase-PPPase"/>
    <property type="match status" value="1"/>
</dbReference>
<dbReference type="AlphaFoldDB" id="A0A2C9CPW4"/>
<keyword evidence="3" id="KW-0547">Nucleotide-binding</keyword>
<gene>
    <name evidence="5" type="ORF">SAMN06273572_1011124</name>
</gene>
<keyword evidence="4" id="KW-0418">Kinase</keyword>
<keyword evidence="6" id="KW-1185">Reference proteome</keyword>
<dbReference type="PANTHER" id="PTHR31756">
    <property type="entry name" value="PYRUVATE, PHOSPHATE DIKINASE REGULATORY PROTEIN 1, CHLOROPLASTIC"/>
    <property type="match status" value="1"/>
</dbReference>
<evidence type="ECO:0000256" key="4">
    <source>
        <dbReference type="ARBA" id="ARBA00022777"/>
    </source>
</evidence>
<evidence type="ECO:0000313" key="5">
    <source>
        <dbReference type="EMBL" id="SOH93268.1"/>
    </source>
</evidence>
<evidence type="ECO:0000256" key="2">
    <source>
        <dbReference type="ARBA" id="ARBA00022679"/>
    </source>
</evidence>
<proteinExistence type="predicted"/>
<evidence type="ECO:0000313" key="6">
    <source>
        <dbReference type="Proteomes" id="UP000220034"/>
    </source>
</evidence>
<keyword evidence="1" id="KW-0723">Serine/threonine-protein kinase</keyword>
<accession>A0A2C9CPW4</accession>
<dbReference type="Proteomes" id="UP000220034">
    <property type="component" value="Unassembled WGS sequence"/>
</dbReference>
<dbReference type="PANTHER" id="PTHR31756:SF3">
    <property type="entry name" value="PYRUVATE, PHOSPHATE DIKINASE REGULATORY PROTEIN 1, CHLOROPLASTIC"/>
    <property type="match status" value="1"/>
</dbReference>
<dbReference type="NCBIfam" id="NF003742">
    <property type="entry name" value="PRK05339.1"/>
    <property type="match status" value="1"/>
</dbReference>
<evidence type="ECO:0000256" key="3">
    <source>
        <dbReference type="ARBA" id="ARBA00022741"/>
    </source>
</evidence>
<dbReference type="GO" id="GO:0005524">
    <property type="term" value="F:ATP binding"/>
    <property type="evidence" value="ECO:0007669"/>
    <property type="project" value="InterPro"/>
</dbReference>
<dbReference type="RefSeq" id="WP_180955887.1">
    <property type="nucleotide sequence ID" value="NZ_OCTN01000001.1"/>
</dbReference>
<sequence length="273" mass="29664">MTAQNRLTLHLISDSTGNTIASAARASAIRFEGAQLQTEENVFVRTREQITQIVERVQQPALILHTLADQKLEEHLVSLAMQRGIEAIGVLDTTVRAMTRHLGSPGPSMPGQQHRVDQNYQKRISAIDFAMAHDDGVDTGRLLAADVILVGVSRSSKTPTCIYLGYQGVRAANVPLVPHVPAPPGLLAAIEVGVMVVGLVVSPARLAQIRAHRLVALDRGATQGYADIDTIRSEVSEARLFFERHDIPVIDVSRRSIEETAAAILAKLRKRAT</sequence>
<dbReference type="InterPro" id="IPR005177">
    <property type="entry name" value="Kinase-pyrophosphorylase"/>
</dbReference>
<evidence type="ECO:0008006" key="7">
    <source>
        <dbReference type="Google" id="ProtNLM"/>
    </source>
</evidence>
<organism evidence="5 6">
    <name type="scientific">Pontivivens marinum</name>
    <dbReference type="NCBI Taxonomy" id="1690039"/>
    <lineage>
        <taxon>Bacteria</taxon>
        <taxon>Pseudomonadati</taxon>
        <taxon>Pseudomonadota</taxon>
        <taxon>Alphaproteobacteria</taxon>
        <taxon>Rhodobacterales</taxon>
        <taxon>Paracoccaceae</taxon>
        <taxon>Pontivivens</taxon>
    </lineage>
</organism>
<protein>
    <recommendedName>
        <fullName evidence="7">Pyruvate, phosphate dikinase regulatory protein</fullName>
    </recommendedName>
</protein>
<reference evidence="6" key="1">
    <citation type="submission" date="2017-09" db="EMBL/GenBank/DDBJ databases">
        <authorList>
            <person name="Varghese N."/>
            <person name="Submissions S."/>
        </authorList>
    </citation>
    <scope>NUCLEOTIDE SEQUENCE [LARGE SCALE GENOMIC DNA]</scope>
    <source>
        <strain evidence="6">C7</strain>
    </source>
</reference>
<name>A0A2C9CPW4_9RHOB</name>